<evidence type="ECO:0000256" key="8">
    <source>
        <dbReference type="ARBA" id="ARBA00022737"/>
    </source>
</evidence>
<keyword evidence="9" id="KW-0560">Oxidoreductase</keyword>
<evidence type="ECO:0000313" key="17">
    <source>
        <dbReference type="Proteomes" id="UP000199103"/>
    </source>
</evidence>
<feature type="transmembrane region" description="Helical" evidence="13">
    <location>
        <begin position="43"/>
        <end position="64"/>
    </location>
</feature>
<keyword evidence="13" id="KW-0472">Membrane</keyword>
<evidence type="ECO:0000256" key="11">
    <source>
        <dbReference type="ARBA" id="ARBA00049340"/>
    </source>
</evidence>
<comment type="subunit">
    <text evidence="4">Homotrimer.</text>
</comment>
<dbReference type="InterPro" id="IPR001287">
    <property type="entry name" value="NO2-reductase_Cu"/>
</dbReference>
<evidence type="ECO:0000256" key="2">
    <source>
        <dbReference type="ARBA" id="ARBA00001973"/>
    </source>
</evidence>
<evidence type="ECO:0000256" key="7">
    <source>
        <dbReference type="ARBA" id="ARBA00022723"/>
    </source>
</evidence>
<dbReference type="GO" id="GO:0050421">
    <property type="term" value="F:nitrite reductase (NO-forming) activity"/>
    <property type="evidence" value="ECO:0007669"/>
    <property type="project" value="UniProtKB-EC"/>
</dbReference>
<dbReference type="CDD" id="cd04202">
    <property type="entry name" value="CuRO_D2_2dMcoN_like"/>
    <property type="match status" value="1"/>
</dbReference>
<gene>
    <name evidence="16" type="ORF">SAMN04489812_3613</name>
</gene>
<dbReference type="InterPro" id="IPR045087">
    <property type="entry name" value="Cu-oxidase_fam"/>
</dbReference>
<keyword evidence="10 12" id="KW-0186">Copper</keyword>
<dbReference type="InterPro" id="IPR002355">
    <property type="entry name" value="Cu_oxidase_Cu_BS"/>
</dbReference>
<evidence type="ECO:0000256" key="1">
    <source>
        <dbReference type="ARBA" id="ARBA00001960"/>
    </source>
</evidence>
<dbReference type="AlphaFoldDB" id="A0A1H1WFG4"/>
<dbReference type="Pfam" id="PF07731">
    <property type="entry name" value="Cu-oxidase_2"/>
    <property type="match status" value="1"/>
</dbReference>
<evidence type="ECO:0000259" key="15">
    <source>
        <dbReference type="Pfam" id="PF07732"/>
    </source>
</evidence>
<feature type="domain" description="Plastocyanin-like" evidence="14">
    <location>
        <begin position="572"/>
        <end position="673"/>
    </location>
</feature>
<comment type="cofactor">
    <cofactor evidence="1 12">
        <name>Cu(+)</name>
        <dbReference type="ChEBI" id="CHEBI:49552"/>
    </cofactor>
</comment>
<dbReference type="PANTHER" id="PTHR11709:SF394">
    <property type="entry name" value="FI03373P-RELATED"/>
    <property type="match status" value="1"/>
</dbReference>
<keyword evidence="13" id="KW-1133">Transmembrane helix</keyword>
<keyword evidence="17" id="KW-1185">Reference proteome</keyword>
<dbReference type="Gene3D" id="2.60.40.420">
    <property type="entry name" value="Cupredoxins - blue copper proteins"/>
    <property type="match status" value="3"/>
</dbReference>
<dbReference type="InterPro" id="IPR011707">
    <property type="entry name" value="Cu-oxidase-like_N"/>
</dbReference>
<dbReference type="EC" id="1.7.2.1" evidence="5"/>
<accession>A0A1H1WFG4</accession>
<dbReference type="GO" id="GO:0005507">
    <property type="term" value="F:copper ion binding"/>
    <property type="evidence" value="ECO:0007669"/>
    <property type="project" value="InterPro"/>
</dbReference>
<feature type="binding site" description="type 1 copper site" evidence="12">
    <location>
        <position position="328"/>
    </location>
    <ligand>
        <name>Cu cation</name>
        <dbReference type="ChEBI" id="CHEBI:23378"/>
        <label>1</label>
    </ligand>
</feature>
<feature type="transmembrane region" description="Helical" evidence="13">
    <location>
        <begin position="126"/>
        <end position="146"/>
    </location>
</feature>
<evidence type="ECO:0000313" key="16">
    <source>
        <dbReference type="EMBL" id="SDS95391.1"/>
    </source>
</evidence>
<sequence length="694" mass="75249">MAANLSEVLGPALMMIMAVAGYRIGQLAERRSALRLRRAVRRILIHLMINIVFLIMQIVLALMLWTVDWNFASNRIVLAVPAVLVPTVIMIVISVPRLFRLARSARVETAEAVTVLRRLAADPRTVVPAQLAAVGALIDCWVVFVDRPAPPYGSYAAGVWVILVAVAAALWVRQLRRRDGIGSPHDRRRPLWLRGVRAGSGIAAVALALLALFGYGTVTSRLPDRVSMNAMTDMDWGGGPAGMPGHATAGSGSATSVADLTGPRGVPDVHYTLVARAKIIRLSSGRVVRAWTFNGRVPGPELIMHQGDLVAITVINHLPGTAVTAHWHGLEVPNAEDGVPGVTQNAIRPGRSMTYRFRAEQVGSFWYHSHQVSAEAVVRGLFGPLVILPRHRARTGLDLSVMAHTWPTDHGNTEALGTHDTLTRRRVPAGTPVRLRLTNTRDNLTSDAGPRVLSFTGAPARVTAIDGNAVHEPGTLTDPRLPMPVGGRYDLEFTMPDHPVRLTDELAPTAGLVLTPGGGSIPPPAARTAPLFDPAHYGTPAPTPFGLHSHFDRSFRMILDDGPGFFDGHFQFPPTINGAVFPHTPMLMVRRGDLVETTFVDRGHMDHPMHLHGHTVLVLSHNNEPVTGSPWWTDTLEVRPGDVYRVAFRADNPGIWMDHCHNLKHAAQGMVMHLGYAGVSTPYAVGAGTVNHPR</sequence>
<comment type="similarity">
    <text evidence="3">Belongs to the multicopper oxidase family.</text>
</comment>
<dbReference type="STRING" id="630515.SAMN04489812_3613"/>
<dbReference type="EMBL" id="LT629772">
    <property type="protein sequence ID" value="SDS95391.1"/>
    <property type="molecule type" value="Genomic_DNA"/>
</dbReference>
<feature type="transmembrane region" description="Helical" evidence="13">
    <location>
        <begin position="76"/>
        <end position="99"/>
    </location>
</feature>
<keyword evidence="8" id="KW-0677">Repeat</keyword>
<keyword evidence="16" id="KW-0131">Cell cycle</keyword>
<feature type="domain" description="Plastocyanin-like" evidence="15">
    <location>
        <begin position="286"/>
        <end position="390"/>
    </location>
</feature>
<dbReference type="PROSITE" id="PS00080">
    <property type="entry name" value="MULTICOPPER_OXIDASE2"/>
    <property type="match status" value="1"/>
</dbReference>
<evidence type="ECO:0000256" key="9">
    <source>
        <dbReference type="ARBA" id="ARBA00023002"/>
    </source>
</evidence>
<dbReference type="GO" id="GO:0051301">
    <property type="term" value="P:cell division"/>
    <property type="evidence" value="ECO:0007669"/>
    <property type="project" value="UniProtKB-KW"/>
</dbReference>
<keyword evidence="16" id="KW-0167">Capsid protein</keyword>
<feature type="binding site" description="type 1 copper site" evidence="12">
    <location>
        <position position="368"/>
    </location>
    <ligand>
        <name>Cu cation</name>
        <dbReference type="ChEBI" id="CHEBI:23378"/>
        <label>1</label>
    </ligand>
</feature>
<feature type="transmembrane region" description="Helical" evidence="13">
    <location>
        <begin position="192"/>
        <end position="215"/>
    </location>
</feature>
<evidence type="ECO:0000256" key="3">
    <source>
        <dbReference type="ARBA" id="ARBA00010609"/>
    </source>
</evidence>
<evidence type="ECO:0000256" key="6">
    <source>
        <dbReference type="ARBA" id="ARBA00017290"/>
    </source>
</evidence>
<evidence type="ECO:0000256" key="12">
    <source>
        <dbReference type="PIRSR" id="PIRSR601287-1"/>
    </source>
</evidence>
<keyword evidence="16" id="KW-0132">Cell division</keyword>
<feature type="transmembrane region" description="Helical" evidence="13">
    <location>
        <begin position="152"/>
        <end position="172"/>
    </location>
</feature>
<name>A0A1H1WFG4_9ACTN</name>
<dbReference type="SUPFAM" id="SSF49503">
    <property type="entry name" value="Cupredoxins"/>
    <property type="match status" value="3"/>
</dbReference>
<evidence type="ECO:0000256" key="10">
    <source>
        <dbReference type="ARBA" id="ARBA00023008"/>
    </source>
</evidence>
<evidence type="ECO:0000256" key="5">
    <source>
        <dbReference type="ARBA" id="ARBA00011882"/>
    </source>
</evidence>
<dbReference type="InterPro" id="IPR008972">
    <property type="entry name" value="Cupredoxin"/>
</dbReference>
<comment type="cofactor">
    <cofactor evidence="2 12">
        <name>Cu(2+)</name>
        <dbReference type="ChEBI" id="CHEBI:29036"/>
    </cofactor>
</comment>
<keyword evidence="13" id="KW-0812">Transmembrane</keyword>
<comment type="catalytic activity">
    <reaction evidence="11">
        <text>nitric oxide + Fe(III)-[cytochrome c] + H2O = Fe(II)-[cytochrome c] + nitrite + 2 H(+)</text>
        <dbReference type="Rhea" id="RHEA:15233"/>
        <dbReference type="Rhea" id="RHEA-COMP:10350"/>
        <dbReference type="Rhea" id="RHEA-COMP:14399"/>
        <dbReference type="ChEBI" id="CHEBI:15377"/>
        <dbReference type="ChEBI" id="CHEBI:15378"/>
        <dbReference type="ChEBI" id="CHEBI:16301"/>
        <dbReference type="ChEBI" id="CHEBI:16480"/>
        <dbReference type="ChEBI" id="CHEBI:29033"/>
        <dbReference type="ChEBI" id="CHEBI:29034"/>
        <dbReference type="EC" id="1.7.2.1"/>
    </reaction>
</comment>
<evidence type="ECO:0000256" key="4">
    <source>
        <dbReference type="ARBA" id="ARBA00011233"/>
    </source>
</evidence>
<dbReference type="Proteomes" id="UP000199103">
    <property type="component" value="Chromosome I"/>
</dbReference>
<evidence type="ECO:0000256" key="13">
    <source>
        <dbReference type="SAM" id="Phobius"/>
    </source>
</evidence>
<dbReference type="PRINTS" id="PR00695">
    <property type="entry name" value="CUNO2RDTASE"/>
</dbReference>
<feature type="transmembrane region" description="Helical" evidence="13">
    <location>
        <begin position="6"/>
        <end position="22"/>
    </location>
</feature>
<evidence type="ECO:0000259" key="14">
    <source>
        <dbReference type="Pfam" id="PF07731"/>
    </source>
</evidence>
<dbReference type="InterPro" id="IPR011706">
    <property type="entry name" value="Cu-oxidase_C"/>
</dbReference>
<proteinExistence type="inferred from homology"/>
<protein>
    <recommendedName>
        <fullName evidence="6">Copper-containing nitrite reductase</fullName>
        <ecNumber evidence="5">1.7.2.1</ecNumber>
    </recommendedName>
</protein>
<reference evidence="16 17" key="1">
    <citation type="submission" date="2016-10" db="EMBL/GenBank/DDBJ databases">
        <authorList>
            <person name="de Groot N.N."/>
        </authorList>
    </citation>
    <scope>NUCLEOTIDE SEQUENCE [LARGE SCALE GENOMIC DNA]</scope>
    <source>
        <strain evidence="16 17">DSM 21800</strain>
    </source>
</reference>
<keyword evidence="7 12" id="KW-0479">Metal-binding</keyword>
<dbReference type="PANTHER" id="PTHR11709">
    <property type="entry name" value="MULTI-COPPER OXIDASE"/>
    <property type="match status" value="1"/>
</dbReference>
<organism evidence="16 17">
    <name type="scientific">Microlunatus soli</name>
    <dbReference type="NCBI Taxonomy" id="630515"/>
    <lineage>
        <taxon>Bacteria</taxon>
        <taxon>Bacillati</taxon>
        <taxon>Actinomycetota</taxon>
        <taxon>Actinomycetes</taxon>
        <taxon>Propionibacteriales</taxon>
        <taxon>Propionibacteriaceae</taxon>
        <taxon>Microlunatus</taxon>
    </lineage>
</organism>
<keyword evidence="16" id="KW-0946">Virion</keyword>
<dbReference type="Pfam" id="PF07732">
    <property type="entry name" value="Cu-oxidase_3"/>
    <property type="match status" value="1"/>
</dbReference>